<protein>
    <submittedName>
        <fullName evidence="3">Uncharacterized protein</fullName>
    </submittedName>
</protein>
<keyword evidence="4" id="KW-1185">Reference proteome</keyword>
<feature type="chain" id="PRO_5002309619" evidence="2">
    <location>
        <begin position="28"/>
        <end position="92"/>
    </location>
</feature>
<feature type="compositionally biased region" description="Polar residues" evidence="1">
    <location>
        <begin position="32"/>
        <end position="50"/>
    </location>
</feature>
<dbReference type="InterPro" id="IPR006311">
    <property type="entry name" value="TAT_signal"/>
</dbReference>
<sequence length="92" mass="8702">MKPIRRAAMATAALAAAAAFAAGPALAADTSAAPSPSGAVTSTKTPTHNGVASPGPQNPGGRMPESGHIPGAPGQNGSHAGSSLKSPGENAH</sequence>
<proteinExistence type="predicted"/>
<keyword evidence="2" id="KW-0732">Signal</keyword>
<comment type="caution">
    <text evidence="3">The sequence shown here is derived from an EMBL/GenBank/DDBJ whole genome shotgun (WGS) entry which is preliminary data.</text>
</comment>
<evidence type="ECO:0000256" key="1">
    <source>
        <dbReference type="SAM" id="MobiDB-lite"/>
    </source>
</evidence>
<name>A0A0D6P908_9PROT</name>
<evidence type="ECO:0000313" key="4">
    <source>
        <dbReference type="Proteomes" id="UP000032680"/>
    </source>
</evidence>
<evidence type="ECO:0000256" key="2">
    <source>
        <dbReference type="SAM" id="SignalP"/>
    </source>
</evidence>
<feature type="signal peptide" evidence="2">
    <location>
        <begin position="1"/>
        <end position="27"/>
    </location>
</feature>
<dbReference type="RefSeq" id="WP_048861871.1">
    <property type="nucleotide sequence ID" value="NZ_BANB01000414.1"/>
</dbReference>
<dbReference type="AlphaFoldDB" id="A0A0D6P908"/>
<feature type="compositionally biased region" description="Polar residues" evidence="1">
    <location>
        <begin position="75"/>
        <end position="85"/>
    </location>
</feature>
<accession>A0A0D6P908</accession>
<dbReference type="EMBL" id="BANB01000414">
    <property type="protein sequence ID" value="GAN77678.1"/>
    <property type="molecule type" value="Genomic_DNA"/>
</dbReference>
<reference evidence="3 4" key="1">
    <citation type="submission" date="2012-11" db="EMBL/GenBank/DDBJ databases">
        <title>Whole genome sequence of Acidisphaera rubrifaciens HS-AP3.</title>
        <authorList>
            <person name="Azuma Y."/>
            <person name="Higashiura N."/>
            <person name="Hirakawa H."/>
            <person name="Matsushita K."/>
        </authorList>
    </citation>
    <scope>NUCLEOTIDE SEQUENCE [LARGE SCALE GENOMIC DNA]</scope>
    <source>
        <strain evidence="3 4">HS-AP3</strain>
    </source>
</reference>
<feature type="region of interest" description="Disordered" evidence="1">
    <location>
        <begin position="23"/>
        <end position="92"/>
    </location>
</feature>
<dbReference type="PROSITE" id="PS51318">
    <property type="entry name" value="TAT"/>
    <property type="match status" value="1"/>
</dbReference>
<evidence type="ECO:0000313" key="3">
    <source>
        <dbReference type="EMBL" id="GAN77678.1"/>
    </source>
</evidence>
<organism evidence="3 4">
    <name type="scientific">Acidisphaera rubrifaciens HS-AP3</name>
    <dbReference type="NCBI Taxonomy" id="1231350"/>
    <lineage>
        <taxon>Bacteria</taxon>
        <taxon>Pseudomonadati</taxon>
        <taxon>Pseudomonadota</taxon>
        <taxon>Alphaproteobacteria</taxon>
        <taxon>Acetobacterales</taxon>
        <taxon>Acetobacteraceae</taxon>
        <taxon>Acidisphaera</taxon>
    </lineage>
</organism>
<dbReference type="Proteomes" id="UP000032680">
    <property type="component" value="Unassembled WGS sequence"/>
</dbReference>
<gene>
    <name evidence="3" type="ORF">Asru_0414_05</name>
</gene>